<accession>A0AAV2DB70</accession>
<name>A0AAV2DB70_9ROSI</name>
<evidence type="ECO:0000256" key="1">
    <source>
        <dbReference type="SAM" id="MobiDB-lite"/>
    </source>
</evidence>
<keyword evidence="3" id="KW-1185">Reference proteome</keyword>
<dbReference type="AlphaFoldDB" id="A0AAV2DB70"/>
<evidence type="ECO:0000313" key="3">
    <source>
        <dbReference type="Proteomes" id="UP001497516"/>
    </source>
</evidence>
<feature type="region of interest" description="Disordered" evidence="1">
    <location>
        <begin position="141"/>
        <end position="161"/>
    </location>
</feature>
<gene>
    <name evidence="2" type="ORF">LTRI10_LOCUS13209</name>
</gene>
<dbReference type="EMBL" id="OZ034815">
    <property type="protein sequence ID" value="CAL1371129.1"/>
    <property type="molecule type" value="Genomic_DNA"/>
</dbReference>
<protein>
    <submittedName>
        <fullName evidence="2">Uncharacterized protein</fullName>
    </submittedName>
</protein>
<organism evidence="2 3">
    <name type="scientific">Linum trigynum</name>
    <dbReference type="NCBI Taxonomy" id="586398"/>
    <lineage>
        <taxon>Eukaryota</taxon>
        <taxon>Viridiplantae</taxon>
        <taxon>Streptophyta</taxon>
        <taxon>Embryophyta</taxon>
        <taxon>Tracheophyta</taxon>
        <taxon>Spermatophyta</taxon>
        <taxon>Magnoliopsida</taxon>
        <taxon>eudicotyledons</taxon>
        <taxon>Gunneridae</taxon>
        <taxon>Pentapetalae</taxon>
        <taxon>rosids</taxon>
        <taxon>fabids</taxon>
        <taxon>Malpighiales</taxon>
        <taxon>Linaceae</taxon>
        <taxon>Linum</taxon>
    </lineage>
</organism>
<dbReference type="Proteomes" id="UP001497516">
    <property type="component" value="Chromosome 2"/>
</dbReference>
<sequence>MDTQQINVDEIKKMVTEAFNATFLPQFDRINRRLDELKVLTNKAALPKNSAVKNPISEMNHDRSIPSKFNPTIEECIRKLSESWAKEKEASSGSKVEKEAAACRLCFSPAKQSFPSVVPVAALEDDSEDLVASDQFIDCPRTTSHSSETPEQTVGDRTPPLTRTQKLCRFSAAHSSKIDDLVVTYGDDSRPPTDGDTFPTTPGTSSAALMEENEPEIADVILPKPSLLVTTNDGQDTLCWTIQLNLSRINAAETSETNLGTTSLPRIKPRQLQIKIPSSAEALLQMQELVSKNGYFVGRTGHESSRKNDVESLLEVFGRFRSNQFVKTMLEQEMPNFELKILGKEILQQNIFEQPTFDPIWDQFCDDFDKRKDQALREKLFEEGSLI</sequence>
<reference evidence="2 3" key="1">
    <citation type="submission" date="2024-04" db="EMBL/GenBank/DDBJ databases">
        <authorList>
            <person name="Fracassetti M."/>
        </authorList>
    </citation>
    <scope>NUCLEOTIDE SEQUENCE [LARGE SCALE GENOMIC DNA]</scope>
</reference>
<proteinExistence type="predicted"/>
<feature type="compositionally biased region" description="Polar residues" evidence="1">
    <location>
        <begin position="141"/>
        <end position="152"/>
    </location>
</feature>
<evidence type="ECO:0000313" key="2">
    <source>
        <dbReference type="EMBL" id="CAL1371129.1"/>
    </source>
</evidence>